<dbReference type="GO" id="GO:0098552">
    <property type="term" value="C:side of membrane"/>
    <property type="evidence" value="ECO:0007669"/>
    <property type="project" value="UniProtKB-KW"/>
</dbReference>
<keyword evidence="15" id="KW-0119">Carbohydrate metabolism</keyword>
<keyword evidence="7" id="KW-0964">Secreted</keyword>
<comment type="similarity">
    <text evidence="4">Belongs to the polysaccharide deacetylase family.</text>
</comment>
<evidence type="ECO:0000256" key="12">
    <source>
        <dbReference type="ARBA" id="ARBA00023024"/>
    </source>
</evidence>
<evidence type="ECO:0000256" key="7">
    <source>
        <dbReference type="ARBA" id="ARBA00022525"/>
    </source>
</evidence>
<feature type="signal peptide" evidence="23">
    <location>
        <begin position="1"/>
        <end position="19"/>
    </location>
</feature>
<sequence length="436" mass="46902">MKFETVALLSALQISLVQAHKAARHAHFKRQDTATTAPPPLDTSTDIPPLASISLGMPTKVPPTFTATFAGGATGPISGAPPLPTLGPIALSAWPTQDRIPPVDSPQVREWMKELEGFHIPDLRPTLDSTCGGDPEAAADAANRGWWTCGGHTRSTDIVACPNKLDWGLSFDDGPSPYTPNLLEKLKEKDVQATFFVVGSRVIERPNMLIQEYMDGHEISIHTWSHNALTTLTNEQIVAELGWTRLAIQTVLGVTPITMRPPKGDIDDRVRAISLAMGLIPILWTSTPDGGKFDSFDWRVAGGEIEGPESVAAFETIMANGTNFPTGFITLQHDLFEITVNLAVGYTLDMAINHEPKFDLQPVGECMGLGDGGVYRETTKNTTFPYRNNTGLDVNGDGTPDVLVNTGTGTGAGFTITVPFWSSLTVVALATVSLFL</sequence>
<keyword evidence="10 23" id="KW-0732">Signal</keyword>
<name>A0A9W8K934_9AGAR</name>
<dbReference type="EC" id="3.5.1.41" evidence="20"/>
<dbReference type="FunFam" id="3.20.20.370:FF:000004">
    <property type="entry name" value="Related to Chitin deacetylase"/>
    <property type="match status" value="1"/>
</dbReference>
<dbReference type="GO" id="GO:0071555">
    <property type="term" value="P:cell wall organization"/>
    <property type="evidence" value="ECO:0007669"/>
    <property type="project" value="UniProtKB-KW"/>
</dbReference>
<comment type="subcellular location">
    <subcellularLocation>
        <location evidence="3">Cell membrane</location>
        <topology evidence="3">Lipid-anchor</topology>
        <topology evidence="3">GPI-anchor</topology>
    </subcellularLocation>
    <subcellularLocation>
        <location evidence="2">Secreted</location>
        <location evidence="2">Cell wall</location>
    </subcellularLocation>
</comment>
<feature type="region of interest" description="Disordered" evidence="22">
    <location>
        <begin position="27"/>
        <end position="47"/>
    </location>
</feature>
<dbReference type="InterPro" id="IPR050248">
    <property type="entry name" value="Polysacc_deacetylase_ArnD"/>
</dbReference>
<evidence type="ECO:0000256" key="15">
    <source>
        <dbReference type="ARBA" id="ARBA00023277"/>
    </source>
</evidence>
<dbReference type="Gene3D" id="3.20.20.370">
    <property type="entry name" value="Glycoside hydrolase/deacetylase"/>
    <property type="match status" value="1"/>
</dbReference>
<comment type="catalytic activity">
    <reaction evidence="21">
        <text>[(1-&gt;4)-N-acetyl-beta-D-glucosaminyl](n) + n H2O = chitosan + n acetate</text>
        <dbReference type="Rhea" id="RHEA:10464"/>
        <dbReference type="Rhea" id="RHEA-COMP:9593"/>
        <dbReference type="Rhea" id="RHEA-COMP:9597"/>
        <dbReference type="ChEBI" id="CHEBI:15377"/>
        <dbReference type="ChEBI" id="CHEBI:17029"/>
        <dbReference type="ChEBI" id="CHEBI:30089"/>
        <dbReference type="ChEBI" id="CHEBI:57704"/>
        <dbReference type="EC" id="3.5.1.41"/>
    </reaction>
    <physiologicalReaction direction="left-to-right" evidence="21">
        <dbReference type="Rhea" id="RHEA:10465"/>
    </physiologicalReaction>
</comment>
<evidence type="ECO:0000256" key="16">
    <source>
        <dbReference type="ARBA" id="ARBA00023285"/>
    </source>
</evidence>
<comment type="caution">
    <text evidence="25">The sequence shown here is derived from an EMBL/GenBank/DDBJ whole genome shotgun (WGS) entry which is preliminary data.</text>
</comment>
<reference evidence="25" key="1">
    <citation type="submission" date="2022-07" db="EMBL/GenBank/DDBJ databases">
        <title>Genome Sequence of Agrocybe chaxingu.</title>
        <authorList>
            <person name="Buettner E."/>
        </authorList>
    </citation>
    <scope>NUCLEOTIDE SEQUENCE</scope>
    <source>
        <strain evidence="25">MP-N11</strain>
    </source>
</reference>
<organism evidence="25 26">
    <name type="scientific">Agrocybe chaxingu</name>
    <dbReference type="NCBI Taxonomy" id="84603"/>
    <lineage>
        <taxon>Eukaryota</taxon>
        <taxon>Fungi</taxon>
        <taxon>Dikarya</taxon>
        <taxon>Basidiomycota</taxon>
        <taxon>Agaricomycotina</taxon>
        <taxon>Agaricomycetes</taxon>
        <taxon>Agaricomycetidae</taxon>
        <taxon>Agaricales</taxon>
        <taxon>Agaricineae</taxon>
        <taxon>Strophariaceae</taxon>
        <taxon>Agrocybe</taxon>
    </lineage>
</organism>
<evidence type="ECO:0000256" key="14">
    <source>
        <dbReference type="ARBA" id="ARBA00023180"/>
    </source>
</evidence>
<dbReference type="GO" id="GO:0005886">
    <property type="term" value="C:plasma membrane"/>
    <property type="evidence" value="ECO:0007669"/>
    <property type="project" value="UniProtKB-SubCell"/>
</dbReference>
<feature type="domain" description="NodB homology" evidence="24">
    <location>
        <begin position="165"/>
        <end position="359"/>
    </location>
</feature>
<dbReference type="GO" id="GO:0046872">
    <property type="term" value="F:metal ion binding"/>
    <property type="evidence" value="ECO:0007669"/>
    <property type="project" value="UniProtKB-KW"/>
</dbReference>
<keyword evidence="14" id="KW-0325">Glycoprotein</keyword>
<dbReference type="Proteomes" id="UP001148786">
    <property type="component" value="Unassembled WGS sequence"/>
</dbReference>
<evidence type="ECO:0000313" key="25">
    <source>
        <dbReference type="EMBL" id="KAJ3510061.1"/>
    </source>
</evidence>
<keyword evidence="9" id="KW-0479">Metal-binding</keyword>
<dbReference type="InterPro" id="IPR002509">
    <property type="entry name" value="NODB_dom"/>
</dbReference>
<evidence type="ECO:0000256" key="8">
    <source>
        <dbReference type="ARBA" id="ARBA00022622"/>
    </source>
</evidence>
<evidence type="ECO:0000256" key="23">
    <source>
        <dbReference type="SAM" id="SignalP"/>
    </source>
</evidence>
<keyword evidence="19" id="KW-0624">Polysaccharide degradation</keyword>
<feature type="chain" id="PRO_5040954096" description="chitin deacetylase" evidence="23">
    <location>
        <begin position="20"/>
        <end position="436"/>
    </location>
</feature>
<dbReference type="GO" id="GO:0009272">
    <property type="term" value="P:fungal-type cell wall biogenesis"/>
    <property type="evidence" value="ECO:0007669"/>
    <property type="project" value="UniProtKB-ARBA"/>
</dbReference>
<keyword evidence="12" id="KW-0146">Chitin degradation</keyword>
<keyword evidence="13" id="KW-0472">Membrane</keyword>
<evidence type="ECO:0000256" key="17">
    <source>
        <dbReference type="ARBA" id="ARBA00023288"/>
    </source>
</evidence>
<dbReference type="GO" id="GO:0004099">
    <property type="term" value="F:chitin deacetylase activity"/>
    <property type="evidence" value="ECO:0007669"/>
    <property type="project" value="UniProtKB-EC"/>
</dbReference>
<dbReference type="Pfam" id="PF01522">
    <property type="entry name" value="Polysacc_deac_1"/>
    <property type="match status" value="1"/>
</dbReference>
<gene>
    <name evidence="25" type="ORF">NLJ89_g4884</name>
</gene>
<evidence type="ECO:0000259" key="24">
    <source>
        <dbReference type="PROSITE" id="PS51677"/>
    </source>
</evidence>
<evidence type="ECO:0000256" key="21">
    <source>
        <dbReference type="ARBA" id="ARBA00048494"/>
    </source>
</evidence>
<protein>
    <recommendedName>
        <fullName evidence="20">chitin deacetylase</fullName>
        <ecNumber evidence="20">3.5.1.41</ecNumber>
    </recommendedName>
</protein>
<evidence type="ECO:0000256" key="10">
    <source>
        <dbReference type="ARBA" id="ARBA00022729"/>
    </source>
</evidence>
<keyword evidence="8" id="KW-0336">GPI-anchor</keyword>
<dbReference type="InterPro" id="IPR011330">
    <property type="entry name" value="Glyco_hydro/deAcase_b/a-brl"/>
</dbReference>
<evidence type="ECO:0000256" key="9">
    <source>
        <dbReference type="ARBA" id="ARBA00022723"/>
    </source>
</evidence>
<evidence type="ECO:0000256" key="20">
    <source>
        <dbReference type="ARBA" id="ARBA00024056"/>
    </source>
</evidence>
<keyword evidence="18" id="KW-0961">Cell wall biogenesis/degradation</keyword>
<dbReference type="AlphaFoldDB" id="A0A9W8K934"/>
<dbReference type="GO" id="GO:0000272">
    <property type="term" value="P:polysaccharide catabolic process"/>
    <property type="evidence" value="ECO:0007669"/>
    <property type="project" value="UniProtKB-KW"/>
</dbReference>
<keyword evidence="26" id="KW-1185">Reference proteome</keyword>
<keyword evidence="17" id="KW-0449">Lipoprotein</keyword>
<dbReference type="SUPFAM" id="SSF88713">
    <property type="entry name" value="Glycoside hydrolase/deacetylase"/>
    <property type="match status" value="1"/>
</dbReference>
<evidence type="ECO:0000256" key="19">
    <source>
        <dbReference type="ARBA" id="ARBA00023326"/>
    </source>
</evidence>
<dbReference type="EMBL" id="JANKHO010000427">
    <property type="protein sequence ID" value="KAJ3510061.1"/>
    <property type="molecule type" value="Genomic_DNA"/>
</dbReference>
<dbReference type="OrthoDB" id="407355at2759"/>
<evidence type="ECO:0000256" key="13">
    <source>
        <dbReference type="ARBA" id="ARBA00023136"/>
    </source>
</evidence>
<evidence type="ECO:0000256" key="11">
    <source>
        <dbReference type="ARBA" id="ARBA00022801"/>
    </source>
</evidence>
<dbReference type="PANTHER" id="PTHR10587">
    <property type="entry name" value="GLYCOSYL TRANSFERASE-RELATED"/>
    <property type="match status" value="1"/>
</dbReference>
<accession>A0A9W8K934</accession>
<dbReference type="PANTHER" id="PTHR10587:SF133">
    <property type="entry name" value="CHITIN DEACETYLASE 1-RELATED"/>
    <property type="match status" value="1"/>
</dbReference>
<evidence type="ECO:0000256" key="2">
    <source>
        <dbReference type="ARBA" id="ARBA00004191"/>
    </source>
</evidence>
<evidence type="ECO:0000256" key="22">
    <source>
        <dbReference type="SAM" id="MobiDB-lite"/>
    </source>
</evidence>
<evidence type="ECO:0000256" key="5">
    <source>
        <dbReference type="ARBA" id="ARBA00022475"/>
    </source>
</evidence>
<dbReference type="PROSITE" id="PS51677">
    <property type="entry name" value="NODB"/>
    <property type="match status" value="1"/>
</dbReference>
<evidence type="ECO:0000313" key="26">
    <source>
        <dbReference type="Proteomes" id="UP001148786"/>
    </source>
</evidence>
<keyword evidence="16" id="KW-0170">Cobalt</keyword>
<keyword evidence="6" id="KW-0134">Cell wall</keyword>
<evidence type="ECO:0000256" key="4">
    <source>
        <dbReference type="ARBA" id="ARBA00010973"/>
    </source>
</evidence>
<evidence type="ECO:0000256" key="6">
    <source>
        <dbReference type="ARBA" id="ARBA00022512"/>
    </source>
</evidence>
<proteinExistence type="inferred from homology"/>
<evidence type="ECO:0000256" key="1">
    <source>
        <dbReference type="ARBA" id="ARBA00001941"/>
    </source>
</evidence>
<keyword evidence="5" id="KW-1003">Cell membrane</keyword>
<evidence type="ECO:0000256" key="18">
    <source>
        <dbReference type="ARBA" id="ARBA00023316"/>
    </source>
</evidence>
<keyword evidence="11" id="KW-0378">Hydrolase</keyword>
<comment type="cofactor">
    <cofactor evidence="1">
        <name>Co(2+)</name>
        <dbReference type="ChEBI" id="CHEBI:48828"/>
    </cofactor>
</comment>
<dbReference type="GO" id="GO:0006032">
    <property type="term" value="P:chitin catabolic process"/>
    <property type="evidence" value="ECO:0007669"/>
    <property type="project" value="UniProtKB-KW"/>
</dbReference>
<evidence type="ECO:0000256" key="3">
    <source>
        <dbReference type="ARBA" id="ARBA00004609"/>
    </source>
</evidence>